<sequence>MTSKKTIFYQKSYFNIVYFICLVTTNKFLQINQRV</sequence>
<dbReference type="EMBL" id="JMQP01000002">
    <property type="protein sequence ID" value="KIS34803.1"/>
    <property type="molecule type" value="Genomic_DNA"/>
</dbReference>
<feature type="transmembrane region" description="Helical" evidence="1">
    <location>
        <begin position="12"/>
        <end position="29"/>
    </location>
</feature>
<proteinExistence type="predicted"/>
<keyword evidence="1" id="KW-0472">Membrane</keyword>
<keyword evidence="1" id="KW-0812">Transmembrane</keyword>
<dbReference type="AlphaFoldDB" id="A0A158SVA9"/>
<keyword evidence="1" id="KW-1133">Transmembrane helix</keyword>
<comment type="caution">
    <text evidence="2">The sequence shown here is derived from an EMBL/GenBank/DDBJ whole genome shotgun (WGS) entry which is preliminary data.</text>
</comment>
<accession>A0A158SVA9</accession>
<reference evidence="2 3" key="1">
    <citation type="submission" date="2014-05" db="EMBL/GenBank/DDBJ databases">
        <title>Methylome analysis of the phasevarions of Haemophilus influenzae.</title>
        <authorList>
            <person name="Atack J.M."/>
            <person name="Fox K.L."/>
            <person name="Power P.M."/>
            <person name="Clark T."/>
            <person name="Jurcisek J."/>
            <person name="Korlach J."/>
            <person name="Bakaletz L.O."/>
            <person name="Jennings M.P."/>
        </authorList>
    </citation>
    <scope>NUCLEOTIDE SEQUENCE [LARGE SCALE GENOMIC DNA]</scope>
    <source>
        <strain evidence="2 3">1209</strain>
    </source>
</reference>
<organism evidence="2 3">
    <name type="scientific">Haemophilus influenzae</name>
    <dbReference type="NCBI Taxonomy" id="727"/>
    <lineage>
        <taxon>Bacteria</taxon>
        <taxon>Pseudomonadati</taxon>
        <taxon>Pseudomonadota</taxon>
        <taxon>Gammaproteobacteria</taxon>
        <taxon>Pasteurellales</taxon>
        <taxon>Pasteurellaceae</taxon>
        <taxon>Haemophilus</taxon>
    </lineage>
</organism>
<evidence type="ECO:0000313" key="2">
    <source>
        <dbReference type="EMBL" id="KIS34803.1"/>
    </source>
</evidence>
<name>A0A158SVA9_HAEIF</name>
<gene>
    <name evidence="2" type="ORF">NTHI1209_00405</name>
</gene>
<protein>
    <submittedName>
        <fullName evidence="2">Uncharacterized protein</fullName>
    </submittedName>
</protein>
<evidence type="ECO:0000256" key="1">
    <source>
        <dbReference type="SAM" id="Phobius"/>
    </source>
</evidence>
<dbReference type="Proteomes" id="UP000050700">
    <property type="component" value="Unassembled WGS sequence"/>
</dbReference>
<evidence type="ECO:0000313" key="3">
    <source>
        <dbReference type="Proteomes" id="UP000050700"/>
    </source>
</evidence>